<dbReference type="EMBL" id="JBBMEX010000012">
    <property type="protein sequence ID" value="MEQ2558470.1"/>
    <property type="molecule type" value="Genomic_DNA"/>
</dbReference>
<dbReference type="InterPro" id="IPR043128">
    <property type="entry name" value="Rev_trsase/Diguanyl_cyclase"/>
</dbReference>
<dbReference type="SMART" id="SM00267">
    <property type="entry name" value="GGDEF"/>
    <property type="match status" value="1"/>
</dbReference>
<feature type="transmembrane region" description="Helical" evidence="1">
    <location>
        <begin position="34"/>
        <end position="56"/>
    </location>
</feature>
<feature type="transmembrane region" description="Helical" evidence="1">
    <location>
        <begin position="143"/>
        <end position="161"/>
    </location>
</feature>
<feature type="domain" description="GGDEF" evidence="2">
    <location>
        <begin position="235"/>
        <end position="370"/>
    </location>
</feature>
<dbReference type="EC" id="2.7.7.65" evidence="3"/>
<feature type="transmembrane region" description="Helical" evidence="1">
    <location>
        <begin position="62"/>
        <end position="80"/>
    </location>
</feature>
<sequence>MDNKERLRKWLWLGLDETTAKKYQRKISAENVRIVRNESVAIAGIGALYTICMLALSRVYGKSVICIIGAILMFCIFLYTQNLVKKQDEISKKEARISISSFMICAYVVSIYVGTFGSGNELAVTIVSLFVFLPTNFDLLPIYNLYVTIIALAVFFVSSYISKTPDKFAYDVMDGILAAVIGNFAAFERAKIKWESVKVHEQLEEERDVDMLTGIWNRRAFEREVDYLINSGTIKNMVVIMVDLDKFKRINDGYGHETGDAYLKHFCNLISEYTEKNTIVGRRSGDEFFIFSYNFRELSQVEHNVAAFYEKLAKNPILLPDGTEKVIGVSSGVVWTVDMNHDWREILCAADESLYYVKEHGRNSYTIQEYIPK</sequence>
<dbReference type="SUPFAM" id="SSF55073">
    <property type="entry name" value="Nucleotide cyclase"/>
    <property type="match status" value="1"/>
</dbReference>
<keyword evidence="1" id="KW-0812">Transmembrane</keyword>
<keyword evidence="3" id="KW-0548">Nucleotidyltransferase</keyword>
<accession>A0ABV1HFI4</accession>
<dbReference type="PANTHER" id="PTHR45138:SF9">
    <property type="entry name" value="DIGUANYLATE CYCLASE DGCM-RELATED"/>
    <property type="match status" value="1"/>
</dbReference>
<name>A0ABV1HFI4_9FIRM</name>
<dbReference type="GO" id="GO:0052621">
    <property type="term" value="F:diguanylate cyclase activity"/>
    <property type="evidence" value="ECO:0007669"/>
    <property type="project" value="UniProtKB-EC"/>
</dbReference>
<keyword evidence="1" id="KW-0472">Membrane</keyword>
<gene>
    <name evidence="3" type="ORF">WMO43_11425</name>
</gene>
<evidence type="ECO:0000256" key="1">
    <source>
        <dbReference type="SAM" id="Phobius"/>
    </source>
</evidence>
<dbReference type="Pfam" id="PF00990">
    <property type="entry name" value="GGDEF"/>
    <property type="match status" value="1"/>
</dbReference>
<keyword evidence="4" id="KW-1185">Reference proteome</keyword>
<protein>
    <submittedName>
        <fullName evidence="3">GGDEF domain-containing protein</fullName>
        <ecNumber evidence="3">2.7.7.65</ecNumber>
    </submittedName>
</protein>
<comment type="caution">
    <text evidence="3">The sequence shown here is derived from an EMBL/GenBank/DDBJ whole genome shotgun (WGS) entry which is preliminary data.</text>
</comment>
<keyword evidence="3" id="KW-0808">Transferase</keyword>
<keyword evidence="1" id="KW-1133">Transmembrane helix</keyword>
<dbReference type="RefSeq" id="WP_353531280.1">
    <property type="nucleotide sequence ID" value="NZ_JBBMEX010000012.1"/>
</dbReference>
<dbReference type="InterPro" id="IPR029787">
    <property type="entry name" value="Nucleotide_cyclase"/>
</dbReference>
<dbReference type="InterPro" id="IPR050469">
    <property type="entry name" value="Diguanylate_Cyclase"/>
</dbReference>
<reference evidence="3 4" key="1">
    <citation type="submission" date="2024-03" db="EMBL/GenBank/DDBJ databases">
        <title>Human intestinal bacterial collection.</title>
        <authorList>
            <person name="Pauvert C."/>
            <person name="Hitch T.C.A."/>
            <person name="Clavel T."/>
        </authorList>
    </citation>
    <scope>NUCLEOTIDE SEQUENCE [LARGE SCALE GENOMIC DNA]</scope>
    <source>
        <strain evidence="3 4">CLA-AA-H185</strain>
    </source>
</reference>
<dbReference type="InterPro" id="IPR000160">
    <property type="entry name" value="GGDEF_dom"/>
</dbReference>
<dbReference type="Gene3D" id="3.30.70.270">
    <property type="match status" value="1"/>
</dbReference>
<feature type="transmembrane region" description="Helical" evidence="1">
    <location>
        <begin position="101"/>
        <end position="131"/>
    </location>
</feature>
<dbReference type="NCBIfam" id="TIGR00254">
    <property type="entry name" value="GGDEF"/>
    <property type="match status" value="1"/>
</dbReference>
<dbReference type="PROSITE" id="PS50887">
    <property type="entry name" value="GGDEF"/>
    <property type="match status" value="1"/>
</dbReference>
<dbReference type="CDD" id="cd01949">
    <property type="entry name" value="GGDEF"/>
    <property type="match status" value="1"/>
</dbReference>
<evidence type="ECO:0000313" key="4">
    <source>
        <dbReference type="Proteomes" id="UP001454489"/>
    </source>
</evidence>
<dbReference type="Proteomes" id="UP001454489">
    <property type="component" value="Unassembled WGS sequence"/>
</dbReference>
<evidence type="ECO:0000313" key="3">
    <source>
        <dbReference type="EMBL" id="MEQ2558470.1"/>
    </source>
</evidence>
<evidence type="ECO:0000259" key="2">
    <source>
        <dbReference type="PROSITE" id="PS50887"/>
    </source>
</evidence>
<proteinExistence type="predicted"/>
<organism evidence="3 4">
    <name type="scientific">Maccoyibacter intestinihominis</name>
    <dbReference type="NCBI Taxonomy" id="3133499"/>
    <lineage>
        <taxon>Bacteria</taxon>
        <taxon>Bacillati</taxon>
        <taxon>Bacillota</taxon>
        <taxon>Clostridia</taxon>
        <taxon>Lachnospirales</taxon>
        <taxon>Lachnospiraceae</taxon>
        <taxon>Maccoyibacter</taxon>
    </lineage>
</organism>
<dbReference type="PANTHER" id="PTHR45138">
    <property type="entry name" value="REGULATORY COMPONENTS OF SENSORY TRANSDUCTION SYSTEM"/>
    <property type="match status" value="1"/>
</dbReference>